<dbReference type="PROSITE" id="PS50011">
    <property type="entry name" value="PROTEIN_KINASE_DOM"/>
    <property type="match status" value="1"/>
</dbReference>
<dbReference type="VEuPathDB" id="TrichDB:TRFO_17171"/>
<dbReference type="Gene3D" id="1.10.510.10">
    <property type="entry name" value="Transferase(Phosphotransferase) domain 1"/>
    <property type="match status" value="1"/>
</dbReference>
<dbReference type="PROSITE" id="PS00108">
    <property type="entry name" value="PROTEIN_KINASE_ST"/>
    <property type="match status" value="1"/>
</dbReference>
<comment type="caution">
    <text evidence="6">The sequence shown here is derived from an EMBL/GenBank/DDBJ whole genome shotgun (WGS) entry which is preliminary data.</text>
</comment>
<dbReference type="GO" id="GO:0004674">
    <property type="term" value="F:protein serine/threonine kinase activity"/>
    <property type="evidence" value="ECO:0007669"/>
    <property type="project" value="UniProtKB-KW"/>
</dbReference>
<dbReference type="InterPro" id="IPR011009">
    <property type="entry name" value="Kinase-like_dom_sf"/>
</dbReference>
<dbReference type="GO" id="GO:0035556">
    <property type="term" value="P:intracellular signal transduction"/>
    <property type="evidence" value="ECO:0007669"/>
    <property type="project" value="TreeGrafter"/>
</dbReference>
<name>A0A1J4KSP4_9EUKA</name>
<accession>A0A1J4KSP4</accession>
<dbReference type="PROSITE" id="PS00107">
    <property type="entry name" value="PROTEIN_KINASE_ATP"/>
    <property type="match status" value="1"/>
</dbReference>
<dbReference type="EMBL" id="MLAK01000554">
    <property type="protein sequence ID" value="OHT12820.1"/>
    <property type="molecule type" value="Genomic_DNA"/>
</dbReference>
<keyword evidence="6" id="KW-0418">Kinase</keyword>
<dbReference type="PANTHER" id="PTHR24346:SF30">
    <property type="entry name" value="MATERNAL EMBRYONIC LEUCINE ZIPPER KINASE"/>
    <property type="match status" value="1"/>
</dbReference>
<dbReference type="GO" id="GO:0005737">
    <property type="term" value="C:cytoplasm"/>
    <property type="evidence" value="ECO:0007669"/>
    <property type="project" value="TreeGrafter"/>
</dbReference>
<dbReference type="PANTHER" id="PTHR24346">
    <property type="entry name" value="MAP/MICROTUBULE AFFINITY-REGULATING KINASE"/>
    <property type="match status" value="1"/>
</dbReference>
<evidence type="ECO:0000313" key="6">
    <source>
        <dbReference type="EMBL" id="OHT12820.1"/>
    </source>
</evidence>
<evidence type="ECO:0000256" key="1">
    <source>
        <dbReference type="ARBA" id="ARBA00022741"/>
    </source>
</evidence>
<dbReference type="FunFam" id="1.10.510.10:FF:000956">
    <property type="entry name" value="CAMK family protein kinase"/>
    <property type="match status" value="1"/>
</dbReference>
<keyword evidence="2 3" id="KW-0067">ATP-binding</keyword>
<evidence type="ECO:0000256" key="4">
    <source>
        <dbReference type="RuleBase" id="RU000304"/>
    </source>
</evidence>
<feature type="binding site" evidence="3">
    <location>
        <position position="83"/>
    </location>
    <ligand>
        <name>ATP</name>
        <dbReference type="ChEBI" id="CHEBI:30616"/>
    </ligand>
</feature>
<organism evidence="6 7">
    <name type="scientific">Tritrichomonas foetus</name>
    <dbReference type="NCBI Taxonomy" id="1144522"/>
    <lineage>
        <taxon>Eukaryota</taxon>
        <taxon>Metamonada</taxon>
        <taxon>Parabasalia</taxon>
        <taxon>Tritrichomonadida</taxon>
        <taxon>Tritrichomonadidae</taxon>
        <taxon>Tritrichomonas</taxon>
    </lineage>
</organism>
<protein>
    <submittedName>
        <fullName evidence="6">CAMK family protein kinase</fullName>
    </submittedName>
</protein>
<dbReference type="GO" id="GO:0005524">
    <property type="term" value="F:ATP binding"/>
    <property type="evidence" value="ECO:0007669"/>
    <property type="project" value="UniProtKB-UniRule"/>
</dbReference>
<dbReference type="RefSeq" id="XP_068365956.1">
    <property type="nucleotide sequence ID" value="XM_068499429.1"/>
</dbReference>
<dbReference type="GeneID" id="94834133"/>
<keyword evidence="6" id="KW-0808">Transferase</keyword>
<dbReference type="InterPro" id="IPR008271">
    <property type="entry name" value="Ser/Thr_kinase_AS"/>
</dbReference>
<dbReference type="SMART" id="SM00220">
    <property type="entry name" value="S_TKc"/>
    <property type="match status" value="1"/>
</dbReference>
<proteinExistence type="inferred from homology"/>
<dbReference type="SUPFAM" id="SSF56112">
    <property type="entry name" value="Protein kinase-like (PK-like)"/>
    <property type="match status" value="1"/>
</dbReference>
<dbReference type="AlphaFoldDB" id="A0A1J4KSP4"/>
<evidence type="ECO:0000256" key="3">
    <source>
        <dbReference type="PROSITE-ProRule" id="PRU10141"/>
    </source>
</evidence>
<comment type="similarity">
    <text evidence="4">Belongs to the protein kinase superfamily.</text>
</comment>
<evidence type="ECO:0000256" key="2">
    <source>
        <dbReference type="ARBA" id="ARBA00022840"/>
    </source>
</evidence>
<dbReference type="Pfam" id="PF00069">
    <property type="entry name" value="Pkinase"/>
    <property type="match status" value="1"/>
</dbReference>
<dbReference type="InterPro" id="IPR017441">
    <property type="entry name" value="Protein_kinase_ATP_BS"/>
</dbReference>
<reference evidence="6" key="1">
    <citation type="submission" date="2016-10" db="EMBL/GenBank/DDBJ databases">
        <authorList>
            <person name="Benchimol M."/>
            <person name="Almeida L.G."/>
            <person name="Vasconcelos A.T."/>
            <person name="Perreira-Neves A."/>
            <person name="Rosa I.A."/>
            <person name="Tasca T."/>
            <person name="Bogo M.R."/>
            <person name="de Souza W."/>
        </authorList>
    </citation>
    <scope>NUCLEOTIDE SEQUENCE [LARGE SCALE GENOMIC DNA]</scope>
    <source>
        <strain evidence="6">K</strain>
    </source>
</reference>
<keyword evidence="4" id="KW-0723">Serine/threonine-protein kinase</keyword>
<dbReference type="Proteomes" id="UP000179807">
    <property type="component" value="Unassembled WGS sequence"/>
</dbReference>
<dbReference type="OrthoDB" id="6513151at2759"/>
<evidence type="ECO:0000259" key="5">
    <source>
        <dbReference type="PROSITE" id="PS50011"/>
    </source>
</evidence>
<gene>
    <name evidence="6" type="ORF">TRFO_17171</name>
</gene>
<dbReference type="InterPro" id="IPR000719">
    <property type="entry name" value="Prot_kinase_dom"/>
</dbReference>
<keyword evidence="1 3" id="KW-0547">Nucleotide-binding</keyword>
<evidence type="ECO:0000313" key="7">
    <source>
        <dbReference type="Proteomes" id="UP000179807"/>
    </source>
</evidence>
<keyword evidence="7" id="KW-1185">Reference proteome</keyword>
<feature type="domain" description="Protein kinase" evidence="5">
    <location>
        <begin position="54"/>
        <end position="306"/>
    </location>
</feature>
<sequence>MKFFSISSIKFENFCINYSIILNQPENNKIKEQAMQEQTDYGVPLEVPLHFGHYRYLSTIGRGGSSVVVSCVDERTTQIFAGKITSRRSVMDLGQMEYLERELRLQSSLNHPNLLRIIDVIYTKELIIVITEFCENGDLITFITTNSFLMLSLAKKIFTQIVEGLNYLHQRKIAHRDLKPDNIFLDQDLNVKIGDFGLAKSSVKGELFNTLCGTFYYLAPEIIKHEDYDGMKCDIWALGIILYSMIFGTLPWRSTNHQQLIEEICRADLAWPSDINVEASDIIRRCTMIDPQERPTTEEILNMPWVTSRKIITQNSNMLGNSVVFGNKGNVNMSSPIHGNKNTLAAAIRVSPSTRNKRMFSSACKNILSQPIRSSMSEKRKSGQFLLNINSLSATAGNAQSHRANEFPTGK</sequence>